<gene>
    <name evidence="2" type="ORF">NB063_20255</name>
</gene>
<accession>A0ABT0U971</accession>
<keyword evidence="3" id="KW-1185">Reference proteome</keyword>
<feature type="signal peptide" evidence="1">
    <location>
        <begin position="1"/>
        <end position="20"/>
    </location>
</feature>
<comment type="caution">
    <text evidence="2">The sequence shown here is derived from an EMBL/GenBank/DDBJ whole genome shotgun (WGS) entry which is preliminary data.</text>
</comment>
<dbReference type="PROSITE" id="PS51257">
    <property type="entry name" value="PROKAR_LIPOPROTEIN"/>
    <property type="match status" value="1"/>
</dbReference>
<feature type="chain" id="PRO_5045326443" evidence="1">
    <location>
        <begin position="21"/>
        <end position="233"/>
    </location>
</feature>
<evidence type="ECO:0000313" key="2">
    <source>
        <dbReference type="EMBL" id="MCM2372953.1"/>
    </source>
</evidence>
<evidence type="ECO:0000313" key="3">
    <source>
        <dbReference type="Proteomes" id="UP001202961"/>
    </source>
</evidence>
<dbReference type="RefSeq" id="WP_250930588.1">
    <property type="nucleotide sequence ID" value="NZ_JAMQBK010000059.1"/>
</dbReference>
<protein>
    <submittedName>
        <fullName evidence="2">Uncharacterized protein</fullName>
    </submittedName>
</protein>
<sequence length="233" mass="24646">MKRSLSVVLAIIATACGAPAARADLDSLLGDWAEAASHDSDNYDSGNYTTEGFTLAPASAGLAEEDISGKPSKDKTLTSNHADVVHDLDSEVAVADTYEAITPTINPYYTPSSEDCGCDSGQAKKKFSCGCGGGGEMIPCNQSCHCKGLSECRPHQRPALPPPSSLLQMFRSKNSYSTIWSGYAEETRSRCRNTSPHVLGTWRTCDEGGLLEPGCNTCEAATPCDTCESGCDQ</sequence>
<proteinExistence type="predicted"/>
<evidence type="ECO:0000256" key="1">
    <source>
        <dbReference type="SAM" id="SignalP"/>
    </source>
</evidence>
<organism evidence="2 3">
    <name type="scientific">Aporhodopirellula aestuarii</name>
    <dbReference type="NCBI Taxonomy" id="2950107"/>
    <lineage>
        <taxon>Bacteria</taxon>
        <taxon>Pseudomonadati</taxon>
        <taxon>Planctomycetota</taxon>
        <taxon>Planctomycetia</taxon>
        <taxon>Pirellulales</taxon>
        <taxon>Pirellulaceae</taxon>
        <taxon>Aporhodopirellula</taxon>
    </lineage>
</organism>
<name>A0ABT0U971_9BACT</name>
<dbReference type="EMBL" id="JAMQBK010000059">
    <property type="protein sequence ID" value="MCM2372953.1"/>
    <property type="molecule type" value="Genomic_DNA"/>
</dbReference>
<reference evidence="2 3" key="1">
    <citation type="journal article" date="2022" name="Syst. Appl. Microbiol.">
        <title>Rhodopirellula aestuarii sp. nov., a novel member of the genus Rhodopirellula isolated from brackish sediments collected in the Tagus River estuary, Portugal.</title>
        <authorList>
            <person name="Vitorino I.R."/>
            <person name="Klimek D."/>
            <person name="Calusinska M."/>
            <person name="Lobo-da-Cunha A."/>
            <person name="Vasconcelos V."/>
            <person name="Lage O.M."/>
        </authorList>
    </citation>
    <scope>NUCLEOTIDE SEQUENCE [LARGE SCALE GENOMIC DNA]</scope>
    <source>
        <strain evidence="2 3">ICT_H3.1</strain>
    </source>
</reference>
<dbReference type="Proteomes" id="UP001202961">
    <property type="component" value="Unassembled WGS sequence"/>
</dbReference>
<keyword evidence="1" id="KW-0732">Signal</keyword>